<reference evidence="1 2" key="1">
    <citation type="journal article" date="2021" name="Hortic Res">
        <title>Chromosome-scale assembly of the Dendrobium chrysotoxum genome enhances the understanding of orchid evolution.</title>
        <authorList>
            <person name="Zhang Y."/>
            <person name="Zhang G.Q."/>
            <person name="Zhang D."/>
            <person name="Liu X.D."/>
            <person name="Xu X.Y."/>
            <person name="Sun W.H."/>
            <person name="Yu X."/>
            <person name="Zhu X."/>
            <person name="Wang Z.W."/>
            <person name="Zhao X."/>
            <person name="Zhong W.Y."/>
            <person name="Chen H."/>
            <person name="Yin W.L."/>
            <person name="Huang T."/>
            <person name="Niu S.C."/>
            <person name="Liu Z.J."/>
        </authorList>
    </citation>
    <scope>NUCLEOTIDE SEQUENCE [LARGE SCALE GENOMIC DNA]</scope>
    <source>
        <strain evidence="1">Lindl</strain>
    </source>
</reference>
<protein>
    <recommendedName>
        <fullName evidence="3">GIY-YIG homing endonuclease</fullName>
    </recommendedName>
</protein>
<evidence type="ECO:0008006" key="3">
    <source>
        <dbReference type="Google" id="ProtNLM"/>
    </source>
</evidence>
<organism evidence="1 2">
    <name type="scientific">Dendrobium chrysotoxum</name>
    <name type="common">Orchid</name>
    <dbReference type="NCBI Taxonomy" id="161865"/>
    <lineage>
        <taxon>Eukaryota</taxon>
        <taxon>Viridiplantae</taxon>
        <taxon>Streptophyta</taxon>
        <taxon>Embryophyta</taxon>
        <taxon>Tracheophyta</taxon>
        <taxon>Spermatophyta</taxon>
        <taxon>Magnoliopsida</taxon>
        <taxon>Liliopsida</taxon>
        <taxon>Asparagales</taxon>
        <taxon>Orchidaceae</taxon>
        <taxon>Epidendroideae</taxon>
        <taxon>Malaxideae</taxon>
        <taxon>Dendrobiinae</taxon>
        <taxon>Dendrobium</taxon>
    </lineage>
</organism>
<proteinExistence type="predicted"/>
<dbReference type="AlphaFoldDB" id="A0AAV7H7J7"/>
<sequence>MRYIIEIIVWYYPQSAFLDWANLLLIHLNGLIFALEVYQRAWLKDLSIPLHVGAEDILKMLNLPNVDTLHYEVYYLSEYVDEECLFKVGLSTQARRSHAYMLKKSAKDHIQEAQDHIYDVEVKALDLECMDDGISLGFLNRVHLVQCKIGAEVEGLTSS</sequence>
<dbReference type="Proteomes" id="UP000775213">
    <property type="component" value="Unassembled WGS sequence"/>
</dbReference>
<accession>A0AAV7H7J7</accession>
<dbReference type="EMBL" id="JAGFBR010000007">
    <property type="protein sequence ID" value="KAH0464556.1"/>
    <property type="molecule type" value="Genomic_DNA"/>
</dbReference>
<gene>
    <name evidence="1" type="ORF">IEQ34_007342</name>
</gene>
<evidence type="ECO:0000313" key="2">
    <source>
        <dbReference type="Proteomes" id="UP000775213"/>
    </source>
</evidence>
<evidence type="ECO:0000313" key="1">
    <source>
        <dbReference type="EMBL" id="KAH0464556.1"/>
    </source>
</evidence>
<comment type="caution">
    <text evidence="1">The sequence shown here is derived from an EMBL/GenBank/DDBJ whole genome shotgun (WGS) entry which is preliminary data.</text>
</comment>
<name>A0AAV7H7J7_DENCH</name>
<keyword evidence="2" id="KW-1185">Reference proteome</keyword>